<keyword evidence="5" id="KW-1185">Reference proteome</keyword>
<sequence length="200" mass="22965">KLIENGNYEQYTKLRYKLSSDRSRKIYKHLFYNKKTLNVNKEIDELLTNYMDAQYYGVISIGTPPQPFTVIFDTGSSNLWVPSKKCSIFNPACWMHRRYDSTKSSTYKEDGRPFEIRYGTGSMAGFVSVDNVCVADLCVRDQDFAEATKEPGLTFMMAKFDGILGMAYPSIAVANLTPVFNNMMKQSLVEQPLFAFWLDR</sequence>
<dbReference type="AlphaFoldDB" id="A0A915K4D1"/>
<dbReference type="InterPro" id="IPR001461">
    <property type="entry name" value="Aspartic_peptidase_A1"/>
</dbReference>
<organism evidence="5 6">
    <name type="scientific">Romanomermis culicivorax</name>
    <name type="common">Nematode worm</name>
    <dbReference type="NCBI Taxonomy" id="13658"/>
    <lineage>
        <taxon>Eukaryota</taxon>
        <taxon>Metazoa</taxon>
        <taxon>Ecdysozoa</taxon>
        <taxon>Nematoda</taxon>
        <taxon>Enoplea</taxon>
        <taxon>Dorylaimia</taxon>
        <taxon>Mermithida</taxon>
        <taxon>Mermithoidea</taxon>
        <taxon>Mermithidae</taxon>
        <taxon>Romanomermis</taxon>
    </lineage>
</organism>
<protein>
    <submittedName>
        <fullName evidence="6">Peptidase A1 domain-containing protein</fullName>
    </submittedName>
</protein>
<evidence type="ECO:0000313" key="5">
    <source>
        <dbReference type="Proteomes" id="UP000887565"/>
    </source>
</evidence>
<dbReference type="GO" id="GO:0006508">
    <property type="term" value="P:proteolysis"/>
    <property type="evidence" value="ECO:0007669"/>
    <property type="project" value="InterPro"/>
</dbReference>
<dbReference type="Proteomes" id="UP000887565">
    <property type="component" value="Unplaced"/>
</dbReference>
<dbReference type="InterPro" id="IPR021109">
    <property type="entry name" value="Peptidase_aspartic_dom_sf"/>
</dbReference>
<evidence type="ECO:0000256" key="1">
    <source>
        <dbReference type="ARBA" id="ARBA00007447"/>
    </source>
</evidence>
<dbReference type="PROSITE" id="PS51767">
    <property type="entry name" value="PEPTIDASE_A1"/>
    <property type="match status" value="1"/>
</dbReference>
<dbReference type="PROSITE" id="PS00141">
    <property type="entry name" value="ASP_PROTEASE"/>
    <property type="match status" value="1"/>
</dbReference>
<accession>A0A915K4D1</accession>
<dbReference type="Gene3D" id="2.40.70.10">
    <property type="entry name" value="Acid Proteases"/>
    <property type="match status" value="1"/>
</dbReference>
<evidence type="ECO:0000256" key="3">
    <source>
        <dbReference type="PIRSR" id="PIRSR601461-2"/>
    </source>
</evidence>
<dbReference type="FunFam" id="2.40.70.10:FF:000004">
    <property type="entry name" value="Pepsin A"/>
    <property type="match status" value="1"/>
</dbReference>
<dbReference type="PANTHER" id="PTHR47966">
    <property type="entry name" value="BETA-SITE APP-CLEAVING ENZYME, ISOFORM A-RELATED"/>
    <property type="match status" value="1"/>
</dbReference>
<evidence type="ECO:0000313" key="6">
    <source>
        <dbReference type="WBParaSite" id="nRc.2.0.1.t33064-RA"/>
    </source>
</evidence>
<dbReference type="PANTHER" id="PTHR47966:SF51">
    <property type="entry name" value="BETA-SITE APP-CLEAVING ENZYME, ISOFORM A-RELATED"/>
    <property type="match status" value="1"/>
</dbReference>
<dbReference type="SUPFAM" id="SSF50630">
    <property type="entry name" value="Acid proteases"/>
    <property type="match status" value="1"/>
</dbReference>
<dbReference type="GO" id="GO:0004190">
    <property type="term" value="F:aspartic-type endopeptidase activity"/>
    <property type="evidence" value="ECO:0007669"/>
    <property type="project" value="InterPro"/>
</dbReference>
<name>A0A915K4D1_ROMCU</name>
<feature type="disulfide bond" evidence="3">
    <location>
        <begin position="86"/>
        <end position="93"/>
    </location>
</feature>
<proteinExistence type="inferred from homology"/>
<dbReference type="GO" id="GO:0005764">
    <property type="term" value="C:lysosome"/>
    <property type="evidence" value="ECO:0007669"/>
    <property type="project" value="TreeGrafter"/>
</dbReference>
<feature type="domain" description="Peptidase A1" evidence="4">
    <location>
        <begin position="55"/>
        <end position="200"/>
    </location>
</feature>
<evidence type="ECO:0000256" key="2">
    <source>
        <dbReference type="ARBA" id="ARBA00023157"/>
    </source>
</evidence>
<comment type="similarity">
    <text evidence="1">Belongs to the peptidase A1 family.</text>
</comment>
<reference evidence="6" key="1">
    <citation type="submission" date="2022-11" db="UniProtKB">
        <authorList>
            <consortium name="WormBaseParasite"/>
        </authorList>
    </citation>
    <scope>IDENTIFICATION</scope>
</reference>
<dbReference type="InterPro" id="IPR033121">
    <property type="entry name" value="PEPTIDASE_A1"/>
</dbReference>
<keyword evidence="2 3" id="KW-1015">Disulfide bond</keyword>
<dbReference type="OMA" id="CATEQIF"/>
<dbReference type="WBParaSite" id="nRc.2.0.1.t33064-RA">
    <property type="protein sequence ID" value="nRc.2.0.1.t33064-RA"/>
    <property type="gene ID" value="nRc.2.0.1.g33064"/>
</dbReference>
<dbReference type="InterPro" id="IPR001969">
    <property type="entry name" value="Aspartic_peptidase_AS"/>
</dbReference>
<dbReference type="Pfam" id="PF00026">
    <property type="entry name" value="Asp"/>
    <property type="match status" value="1"/>
</dbReference>
<evidence type="ECO:0000259" key="4">
    <source>
        <dbReference type="PROSITE" id="PS51767"/>
    </source>
</evidence>